<proteinExistence type="predicted"/>
<gene>
    <name evidence="1" type="ORF">EVAR_57441_1</name>
</gene>
<keyword evidence="2" id="KW-1185">Reference proteome</keyword>
<dbReference type="AlphaFoldDB" id="A0A4C1YC03"/>
<reference evidence="1 2" key="1">
    <citation type="journal article" date="2019" name="Commun. Biol.">
        <title>The bagworm genome reveals a unique fibroin gene that provides high tensile strength.</title>
        <authorList>
            <person name="Kono N."/>
            <person name="Nakamura H."/>
            <person name="Ohtoshi R."/>
            <person name="Tomita M."/>
            <person name="Numata K."/>
            <person name="Arakawa K."/>
        </authorList>
    </citation>
    <scope>NUCLEOTIDE SEQUENCE [LARGE SCALE GENOMIC DNA]</scope>
</reference>
<organism evidence="1 2">
    <name type="scientific">Eumeta variegata</name>
    <name type="common">Bagworm moth</name>
    <name type="synonym">Eumeta japonica</name>
    <dbReference type="NCBI Taxonomy" id="151549"/>
    <lineage>
        <taxon>Eukaryota</taxon>
        <taxon>Metazoa</taxon>
        <taxon>Ecdysozoa</taxon>
        <taxon>Arthropoda</taxon>
        <taxon>Hexapoda</taxon>
        <taxon>Insecta</taxon>
        <taxon>Pterygota</taxon>
        <taxon>Neoptera</taxon>
        <taxon>Endopterygota</taxon>
        <taxon>Lepidoptera</taxon>
        <taxon>Glossata</taxon>
        <taxon>Ditrysia</taxon>
        <taxon>Tineoidea</taxon>
        <taxon>Psychidae</taxon>
        <taxon>Oiketicinae</taxon>
        <taxon>Eumeta</taxon>
    </lineage>
</organism>
<sequence length="83" mass="9471">MLFRVCILARSHERAISPGMTLIITEIVLNNTHRYHGVTSGLGIPEVRPPKPYIYSQRRNRETFGTEVCSCLDNLRRCTRAAI</sequence>
<evidence type="ECO:0000313" key="1">
    <source>
        <dbReference type="EMBL" id="GBP72893.1"/>
    </source>
</evidence>
<protein>
    <submittedName>
        <fullName evidence="1">Uncharacterized protein</fullName>
    </submittedName>
</protein>
<dbReference type="EMBL" id="BGZK01001159">
    <property type="protein sequence ID" value="GBP72893.1"/>
    <property type="molecule type" value="Genomic_DNA"/>
</dbReference>
<evidence type="ECO:0000313" key="2">
    <source>
        <dbReference type="Proteomes" id="UP000299102"/>
    </source>
</evidence>
<name>A0A4C1YC03_EUMVA</name>
<dbReference type="Proteomes" id="UP000299102">
    <property type="component" value="Unassembled WGS sequence"/>
</dbReference>
<comment type="caution">
    <text evidence="1">The sequence shown here is derived from an EMBL/GenBank/DDBJ whole genome shotgun (WGS) entry which is preliminary data.</text>
</comment>
<accession>A0A4C1YC03</accession>